<dbReference type="Gene3D" id="3.40.50.720">
    <property type="entry name" value="NAD(P)-binding Rossmann-like Domain"/>
    <property type="match status" value="1"/>
</dbReference>
<comment type="caution">
    <text evidence="2">The sequence shown here is derived from an EMBL/GenBank/DDBJ whole genome shotgun (WGS) entry which is preliminary data.</text>
</comment>
<evidence type="ECO:0000256" key="1">
    <source>
        <dbReference type="ARBA" id="ARBA00006484"/>
    </source>
</evidence>
<accession>A0A7W6BN56</accession>
<dbReference type="InterPro" id="IPR036291">
    <property type="entry name" value="NAD(P)-bd_dom_sf"/>
</dbReference>
<gene>
    <name evidence="2" type="ORF">GGR43_002628</name>
</gene>
<dbReference type="AlphaFoldDB" id="A0A7W6BN56"/>
<organism evidence="2 3">
    <name type="scientific">Sphingobium jiangsuense</name>
    <dbReference type="NCBI Taxonomy" id="870476"/>
    <lineage>
        <taxon>Bacteria</taxon>
        <taxon>Pseudomonadati</taxon>
        <taxon>Pseudomonadota</taxon>
        <taxon>Alphaproteobacteria</taxon>
        <taxon>Sphingomonadales</taxon>
        <taxon>Sphingomonadaceae</taxon>
        <taxon>Sphingobium</taxon>
    </lineage>
</organism>
<evidence type="ECO:0000313" key="2">
    <source>
        <dbReference type="EMBL" id="MBB3926905.1"/>
    </source>
</evidence>
<dbReference type="EMBL" id="JACIDT010000009">
    <property type="protein sequence ID" value="MBB3926905.1"/>
    <property type="molecule type" value="Genomic_DNA"/>
</dbReference>
<name>A0A7W6BN56_9SPHN</name>
<dbReference type="PANTHER" id="PTHR43943">
    <property type="entry name" value="DEHYDROGENASE/REDUCTASE (SDR FAMILY) MEMBER 4"/>
    <property type="match status" value="1"/>
</dbReference>
<dbReference type="Proteomes" id="UP000571950">
    <property type="component" value="Unassembled WGS sequence"/>
</dbReference>
<dbReference type="PANTHER" id="PTHR43943:SF2">
    <property type="entry name" value="DEHYDROGENASE_REDUCTASE 4"/>
    <property type="match status" value="1"/>
</dbReference>
<comment type="similarity">
    <text evidence="1">Belongs to the short-chain dehydrogenases/reductases (SDR) family.</text>
</comment>
<reference evidence="2 3" key="1">
    <citation type="submission" date="2020-08" db="EMBL/GenBank/DDBJ databases">
        <title>Genomic Encyclopedia of Type Strains, Phase IV (KMG-IV): sequencing the most valuable type-strain genomes for metagenomic binning, comparative biology and taxonomic classification.</title>
        <authorList>
            <person name="Goeker M."/>
        </authorList>
    </citation>
    <scope>NUCLEOTIDE SEQUENCE [LARGE SCALE GENOMIC DNA]</scope>
    <source>
        <strain evidence="2 3">DSM 26189</strain>
    </source>
</reference>
<protein>
    <submittedName>
        <fullName evidence="2">NAD(P)-dependent dehydrogenase (Short-subunit alcohol dehydrogenase family)</fullName>
    </submittedName>
</protein>
<sequence>MRFAGKCAVVTGAASGIGLAVARRLAAEGALLVLGDRNEDGVREAALCDPEDIAAAFAVDGGQTAG</sequence>
<dbReference type="InterPro" id="IPR002347">
    <property type="entry name" value="SDR_fam"/>
</dbReference>
<proteinExistence type="inferred from homology"/>
<dbReference type="SUPFAM" id="SSF51735">
    <property type="entry name" value="NAD(P)-binding Rossmann-fold domains"/>
    <property type="match status" value="1"/>
</dbReference>
<keyword evidence="3" id="KW-1185">Reference proteome</keyword>
<evidence type="ECO:0000313" key="3">
    <source>
        <dbReference type="Proteomes" id="UP000571950"/>
    </source>
</evidence>
<dbReference type="Pfam" id="PF00106">
    <property type="entry name" value="adh_short"/>
    <property type="match status" value="1"/>
</dbReference>